<dbReference type="Gene3D" id="3.50.50.60">
    <property type="entry name" value="FAD/NAD(P)-binding domain"/>
    <property type="match status" value="1"/>
</dbReference>
<comment type="caution">
    <text evidence="2">The sequence shown here is derived from an EMBL/GenBank/DDBJ whole genome shotgun (WGS) entry which is preliminary data.</text>
</comment>
<dbReference type="Proteomes" id="UP000254869">
    <property type="component" value="Unassembled WGS sequence"/>
</dbReference>
<evidence type="ECO:0000313" key="2">
    <source>
        <dbReference type="EMBL" id="RDI64168.1"/>
    </source>
</evidence>
<gene>
    <name evidence="2" type="ORF">DFR76_109511</name>
</gene>
<keyword evidence="3" id="KW-1185">Reference proteome</keyword>
<dbReference type="PANTHER" id="PTHR40254">
    <property type="entry name" value="BLR0577 PROTEIN"/>
    <property type="match status" value="1"/>
</dbReference>
<accession>A0A370I0B4</accession>
<dbReference type="InterPro" id="IPR036188">
    <property type="entry name" value="FAD/NAD-bd_sf"/>
</dbReference>
<dbReference type="Pfam" id="PF13454">
    <property type="entry name" value="NAD_binding_9"/>
    <property type="match status" value="1"/>
</dbReference>
<organism evidence="2 3">
    <name type="scientific">Nocardia pseudobrasiliensis</name>
    <dbReference type="NCBI Taxonomy" id="45979"/>
    <lineage>
        <taxon>Bacteria</taxon>
        <taxon>Bacillati</taxon>
        <taxon>Actinomycetota</taxon>
        <taxon>Actinomycetes</taxon>
        <taxon>Mycobacteriales</taxon>
        <taxon>Nocardiaceae</taxon>
        <taxon>Nocardia</taxon>
    </lineage>
</organism>
<dbReference type="EMBL" id="QQBC01000009">
    <property type="protein sequence ID" value="RDI64168.1"/>
    <property type="molecule type" value="Genomic_DNA"/>
</dbReference>
<sequence length="643" mass="70314">MSELPLRIAVVGVGPRGLSFFERLCANLPRDAAGIAAEVYLIDSTQVGPGAVWRTDQSPQLLMNTVAAQATIFTDASVTMEGPVVPGPSLYEWANFLAKVGNFADLPPQRYELACRFEPNTYPPRAVYGHYLRWAFEHIRDRYASRVRTHEITATVTDLRDDPAGLQELTLSTGDRITGLHAVVLAQGHVAPRPTADTSVATPPPGSRVVHIAPGNAADVDIDRIPERATVIVRGLGLTFFDYMALLTVGRGGCFKETDTEGILEYLPSGHEPLIVAGCRRGVPHQARGENQKGVDERHVPTLLGPDRIAQLRDRAALFGDVLFRRDVWPLVAREVESVYYSLLLADRISPRELRWFRSRYLEAPTDRGAADVLAEFGIDATQRWDWAAVGDPVGGRRFDSAEQFHDWLLDYLDADVRHAQLGNARGPVKAALDVLRDLRNEIRLIVDHSGITGRSYRDDLDGWYTPLNAFLSIGPPAARIAELSALIRAGIVRIIGPGMRVSYDAAADRYIARSDAVDGSTVTATVLVDARLPEPNIQDTGDELLLNLLRRNEIRVFSVADPDGEHYRTGGVEVAPETHALLDGTGRPHPRRYAVGVPTEAVHWVTAAGPRPGVNSVTLSDNDDIARAVIAAERLAPASITN</sequence>
<dbReference type="STRING" id="1210086.GCA_001613105_03369"/>
<name>A0A370I0B4_9NOCA</name>
<dbReference type="AlphaFoldDB" id="A0A370I0B4"/>
<dbReference type="InterPro" id="IPR038732">
    <property type="entry name" value="HpyO/CreE_NAD-binding"/>
</dbReference>
<dbReference type="PANTHER" id="PTHR40254:SF1">
    <property type="entry name" value="BLR0577 PROTEIN"/>
    <property type="match status" value="1"/>
</dbReference>
<dbReference type="InterPro" id="IPR052189">
    <property type="entry name" value="L-asp_N-monooxygenase_NS-form"/>
</dbReference>
<evidence type="ECO:0000313" key="3">
    <source>
        <dbReference type="Proteomes" id="UP000254869"/>
    </source>
</evidence>
<evidence type="ECO:0000259" key="1">
    <source>
        <dbReference type="Pfam" id="PF13454"/>
    </source>
</evidence>
<feature type="domain" description="FAD-dependent urate hydroxylase HpyO/Asp monooxygenase CreE-like FAD/NAD(P)-binding" evidence="1">
    <location>
        <begin position="9"/>
        <end position="189"/>
    </location>
</feature>
<dbReference type="RefSeq" id="WP_067998643.1">
    <property type="nucleotide sequence ID" value="NZ_QQBC01000009.1"/>
</dbReference>
<proteinExistence type="predicted"/>
<protein>
    <submittedName>
        <fullName evidence="2">FAD-NAD(P)-binding protein</fullName>
    </submittedName>
</protein>
<reference evidence="2 3" key="1">
    <citation type="submission" date="2018-07" db="EMBL/GenBank/DDBJ databases">
        <title>Genomic Encyclopedia of Type Strains, Phase IV (KMG-IV): sequencing the most valuable type-strain genomes for metagenomic binning, comparative biology and taxonomic classification.</title>
        <authorList>
            <person name="Goeker M."/>
        </authorList>
    </citation>
    <scope>NUCLEOTIDE SEQUENCE [LARGE SCALE GENOMIC DNA]</scope>
    <source>
        <strain evidence="2 3">DSM 44290</strain>
    </source>
</reference>